<organism evidence="2 3">
    <name type="scientific">Metarhizium rileyi (strain RCEF 4871)</name>
    <name type="common">Nomuraea rileyi</name>
    <dbReference type="NCBI Taxonomy" id="1649241"/>
    <lineage>
        <taxon>Eukaryota</taxon>
        <taxon>Fungi</taxon>
        <taxon>Dikarya</taxon>
        <taxon>Ascomycota</taxon>
        <taxon>Pezizomycotina</taxon>
        <taxon>Sordariomycetes</taxon>
        <taxon>Hypocreomycetidae</taxon>
        <taxon>Hypocreales</taxon>
        <taxon>Clavicipitaceae</taxon>
        <taxon>Metarhizium</taxon>
    </lineage>
</organism>
<evidence type="ECO:0000313" key="3">
    <source>
        <dbReference type="Proteomes" id="UP000243498"/>
    </source>
</evidence>
<dbReference type="Proteomes" id="UP000243498">
    <property type="component" value="Unassembled WGS sequence"/>
</dbReference>
<dbReference type="PANTHER" id="PTHR21310">
    <property type="entry name" value="AMINOGLYCOSIDE PHOSPHOTRANSFERASE-RELATED-RELATED"/>
    <property type="match status" value="1"/>
</dbReference>
<proteinExistence type="predicted"/>
<dbReference type="Pfam" id="PF01636">
    <property type="entry name" value="APH"/>
    <property type="match status" value="1"/>
</dbReference>
<name>A0A166XLK3_METRR</name>
<protein>
    <submittedName>
        <fullName evidence="2">Phosphotransferase</fullName>
    </submittedName>
</protein>
<dbReference type="InterPro" id="IPR051678">
    <property type="entry name" value="AGP_Transferase"/>
</dbReference>
<dbReference type="Gene3D" id="3.90.1200.10">
    <property type="match status" value="1"/>
</dbReference>
<dbReference type="InterPro" id="IPR011009">
    <property type="entry name" value="Kinase-like_dom_sf"/>
</dbReference>
<dbReference type="EMBL" id="AZHC01000038">
    <property type="protein sequence ID" value="OAA35946.1"/>
    <property type="molecule type" value="Genomic_DNA"/>
</dbReference>
<accession>A0A166XLK3</accession>
<feature type="domain" description="Aminoglycoside phosphotransferase" evidence="1">
    <location>
        <begin position="131"/>
        <end position="347"/>
    </location>
</feature>
<dbReference type="SUPFAM" id="SSF56112">
    <property type="entry name" value="Protein kinase-like (PK-like)"/>
    <property type="match status" value="1"/>
</dbReference>
<dbReference type="PANTHER" id="PTHR21310:SF15">
    <property type="entry name" value="AMINOGLYCOSIDE PHOSPHOTRANSFERASE DOMAIN-CONTAINING PROTEIN"/>
    <property type="match status" value="1"/>
</dbReference>
<reference evidence="2 3" key="1">
    <citation type="journal article" date="2016" name="Genome Biol. Evol.">
        <title>Divergent and convergent evolution of fungal pathogenicity.</title>
        <authorList>
            <person name="Shang Y."/>
            <person name="Xiao G."/>
            <person name="Zheng P."/>
            <person name="Cen K."/>
            <person name="Zhan S."/>
            <person name="Wang C."/>
        </authorList>
    </citation>
    <scope>NUCLEOTIDE SEQUENCE [LARGE SCALE GENOMIC DNA]</scope>
    <source>
        <strain evidence="2 3">RCEF 4871</strain>
    </source>
</reference>
<sequence>MTDIFGLQTRMPVLRQLLGFCFRLIFHRGTQETARDLEPPQHKTALTSIPPLSAIYPLTWNEIQTKIDDFIKLIDEEGVSRLASQHNSDKHCDIFQRRNGSFNICFFVHFPADNVRWIVRVPIVPVIQDCELKVESEIATMLYVREKTSIPIPQVHAHGGTTLLIKGTTLPFMIIDYIPGQSLDQSGFLEATNEQRQRLYQDLIKMMSELRRLEFSTAGSLLADADNESIPAVGGALSIPANEIQRYGKGHGNAGPFFTATQFITYQYHILSETCRLPTANATLKSIMSELFALDSISKQMPNFLNLRWDKGPFVLAHQDLRRSNIIIDEEFRIQGIIDWEFTGPIPLQLFTPPSWITGHDCDGMTNESQRNSLSADFYMALERASKTCLDAARLKKDWDAQQTVSLAIAQILRRPSCLEAVYYKFIFPTLFHADAEQVISDACHTSFLLAEAEGRLEESKRYTQYLNERGLLNEHDSIMKEFLEKAAALRKRLDAMNNVPFGA</sequence>
<dbReference type="AlphaFoldDB" id="A0A166XLK3"/>
<dbReference type="OMA" id="SDACHTS"/>
<keyword evidence="3" id="KW-1185">Reference proteome</keyword>
<dbReference type="OrthoDB" id="10003767at2759"/>
<comment type="caution">
    <text evidence="2">The sequence shown here is derived from an EMBL/GenBank/DDBJ whole genome shotgun (WGS) entry which is preliminary data.</text>
</comment>
<evidence type="ECO:0000313" key="2">
    <source>
        <dbReference type="EMBL" id="OAA35946.1"/>
    </source>
</evidence>
<evidence type="ECO:0000259" key="1">
    <source>
        <dbReference type="Pfam" id="PF01636"/>
    </source>
</evidence>
<gene>
    <name evidence="2" type="ORF">NOR_07754</name>
</gene>
<dbReference type="InterPro" id="IPR002575">
    <property type="entry name" value="Aminoglycoside_PTrfase"/>
</dbReference>